<evidence type="ECO:0000256" key="1">
    <source>
        <dbReference type="SAM" id="MobiDB-lite"/>
    </source>
</evidence>
<evidence type="ECO:0000313" key="2">
    <source>
        <dbReference type="EnsemblProtists" id="EOD07686"/>
    </source>
</evidence>
<dbReference type="EnsemblProtists" id="EOD07686">
    <property type="protein sequence ID" value="EOD07686"/>
    <property type="gene ID" value="EMIHUDRAFT_438489"/>
</dbReference>
<dbReference type="PaxDb" id="2903-EOD07686"/>
<feature type="compositionally biased region" description="Basic and acidic residues" evidence="1">
    <location>
        <begin position="60"/>
        <end position="72"/>
    </location>
</feature>
<reference evidence="2" key="2">
    <citation type="submission" date="2024-10" db="UniProtKB">
        <authorList>
            <consortium name="EnsemblProtists"/>
        </authorList>
    </citation>
    <scope>IDENTIFICATION</scope>
</reference>
<dbReference type="RefSeq" id="XP_005760115.1">
    <property type="nucleotide sequence ID" value="XM_005760058.1"/>
</dbReference>
<reference evidence="3" key="1">
    <citation type="journal article" date="2013" name="Nature">
        <title>Pan genome of the phytoplankton Emiliania underpins its global distribution.</title>
        <authorList>
            <person name="Read B.A."/>
            <person name="Kegel J."/>
            <person name="Klute M.J."/>
            <person name="Kuo A."/>
            <person name="Lefebvre S.C."/>
            <person name="Maumus F."/>
            <person name="Mayer C."/>
            <person name="Miller J."/>
            <person name="Monier A."/>
            <person name="Salamov A."/>
            <person name="Young J."/>
            <person name="Aguilar M."/>
            <person name="Claverie J.M."/>
            <person name="Frickenhaus S."/>
            <person name="Gonzalez K."/>
            <person name="Herman E.K."/>
            <person name="Lin Y.C."/>
            <person name="Napier J."/>
            <person name="Ogata H."/>
            <person name="Sarno A.F."/>
            <person name="Shmutz J."/>
            <person name="Schroeder D."/>
            <person name="de Vargas C."/>
            <person name="Verret F."/>
            <person name="von Dassow P."/>
            <person name="Valentin K."/>
            <person name="Van de Peer Y."/>
            <person name="Wheeler G."/>
            <person name="Dacks J.B."/>
            <person name="Delwiche C.F."/>
            <person name="Dyhrman S.T."/>
            <person name="Glockner G."/>
            <person name="John U."/>
            <person name="Richards T."/>
            <person name="Worden A.Z."/>
            <person name="Zhang X."/>
            <person name="Grigoriev I.V."/>
            <person name="Allen A.E."/>
            <person name="Bidle K."/>
            <person name="Borodovsky M."/>
            <person name="Bowler C."/>
            <person name="Brownlee C."/>
            <person name="Cock J.M."/>
            <person name="Elias M."/>
            <person name="Gladyshev V.N."/>
            <person name="Groth M."/>
            <person name="Guda C."/>
            <person name="Hadaegh A."/>
            <person name="Iglesias-Rodriguez M.D."/>
            <person name="Jenkins J."/>
            <person name="Jones B.M."/>
            <person name="Lawson T."/>
            <person name="Leese F."/>
            <person name="Lindquist E."/>
            <person name="Lobanov A."/>
            <person name="Lomsadze A."/>
            <person name="Malik S.B."/>
            <person name="Marsh M.E."/>
            <person name="Mackinder L."/>
            <person name="Mock T."/>
            <person name="Mueller-Roeber B."/>
            <person name="Pagarete A."/>
            <person name="Parker M."/>
            <person name="Probert I."/>
            <person name="Quesneville H."/>
            <person name="Raines C."/>
            <person name="Rensing S.A."/>
            <person name="Riano-Pachon D.M."/>
            <person name="Richier S."/>
            <person name="Rokitta S."/>
            <person name="Shiraiwa Y."/>
            <person name="Soanes D.M."/>
            <person name="van der Giezen M."/>
            <person name="Wahlund T.M."/>
            <person name="Williams B."/>
            <person name="Wilson W."/>
            <person name="Wolfe G."/>
            <person name="Wurch L.L."/>
        </authorList>
    </citation>
    <scope>NUCLEOTIDE SEQUENCE</scope>
</reference>
<sequence length="89" mass="9191">MGQPKSTSLLSSGSPASTCVACRRAAQPVCSGGREPAPNPTYALGADRGAGGTRHGPTARAREGRVSARATRELSARAPPRFVKWCILS</sequence>
<feature type="region of interest" description="Disordered" evidence="1">
    <location>
        <begin position="30"/>
        <end position="72"/>
    </location>
</feature>
<dbReference type="KEGG" id="ehx:EMIHUDRAFT_438489"/>
<keyword evidence="3" id="KW-1185">Reference proteome</keyword>
<name>A0A0D3I8V1_EMIH1</name>
<protein>
    <submittedName>
        <fullName evidence="2">Uncharacterized protein</fullName>
    </submittedName>
</protein>
<evidence type="ECO:0000313" key="3">
    <source>
        <dbReference type="Proteomes" id="UP000013827"/>
    </source>
</evidence>
<proteinExistence type="predicted"/>
<accession>A0A0D3I8V1</accession>
<dbReference type="HOGENOM" id="CLU_2461540_0_0_1"/>
<dbReference type="GeneID" id="17253810"/>
<dbReference type="Proteomes" id="UP000013827">
    <property type="component" value="Unassembled WGS sequence"/>
</dbReference>
<dbReference type="AlphaFoldDB" id="A0A0D3I8V1"/>
<organism evidence="2 3">
    <name type="scientific">Emiliania huxleyi (strain CCMP1516)</name>
    <dbReference type="NCBI Taxonomy" id="280463"/>
    <lineage>
        <taxon>Eukaryota</taxon>
        <taxon>Haptista</taxon>
        <taxon>Haptophyta</taxon>
        <taxon>Prymnesiophyceae</taxon>
        <taxon>Isochrysidales</taxon>
        <taxon>Noelaerhabdaceae</taxon>
        <taxon>Emiliania</taxon>
    </lineage>
</organism>